<dbReference type="EMBL" id="VICG01000010">
    <property type="protein sequence ID" value="KAA8568077.1"/>
    <property type="molecule type" value="Genomic_DNA"/>
</dbReference>
<accession>A0A5M9JH54</accession>
<proteinExistence type="predicted"/>
<gene>
    <name evidence="2" type="ORF">EYC84_008489</name>
</gene>
<dbReference type="Proteomes" id="UP000322873">
    <property type="component" value="Unassembled WGS sequence"/>
</dbReference>
<comment type="caution">
    <text evidence="2">The sequence shown here is derived from an EMBL/GenBank/DDBJ whole genome shotgun (WGS) entry which is preliminary data.</text>
</comment>
<evidence type="ECO:0000313" key="2">
    <source>
        <dbReference type="EMBL" id="KAA8568077.1"/>
    </source>
</evidence>
<evidence type="ECO:0000256" key="1">
    <source>
        <dbReference type="SAM" id="MobiDB-lite"/>
    </source>
</evidence>
<feature type="compositionally biased region" description="Polar residues" evidence="1">
    <location>
        <begin position="1"/>
        <end position="16"/>
    </location>
</feature>
<feature type="region of interest" description="Disordered" evidence="1">
    <location>
        <begin position="1"/>
        <end position="47"/>
    </location>
</feature>
<organism evidence="2 3">
    <name type="scientific">Monilinia fructicola</name>
    <name type="common">Brown rot fungus</name>
    <name type="synonym">Ciboria fructicola</name>
    <dbReference type="NCBI Taxonomy" id="38448"/>
    <lineage>
        <taxon>Eukaryota</taxon>
        <taxon>Fungi</taxon>
        <taxon>Dikarya</taxon>
        <taxon>Ascomycota</taxon>
        <taxon>Pezizomycotina</taxon>
        <taxon>Leotiomycetes</taxon>
        <taxon>Helotiales</taxon>
        <taxon>Sclerotiniaceae</taxon>
        <taxon>Monilinia</taxon>
    </lineage>
</organism>
<dbReference type="AlphaFoldDB" id="A0A5M9JH54"/>
<sequence length="168" mass="18620">MSNQSQTTGWDSNLTLTEDAGAPATPAGNREAANNRPLGPGNPPEHPSLWEQRHAIIFDVGRGRLYIIDRSEIDGIRRSANSAPEYLARFNVDSLGLRGERLEGEIVECWYLDERDEAVKGKRSIRGLIAWRFRGFSFRRVAVDDHTGLEGRECEVNGSGHGYGVLGI</sequence>
<dbReference type="VEuPathDB" id="FungiDB:MFRU_041g00330"/>
<reference evidence="2 3" key="1">
    <citation type="submission" date="2019-06" db="EMBL/GenBank/DDBJ databases">
        <title>Genome Sequence of the Brown Rot Fungal Pathogen Monilinia fructicola.</title>
        <authorList>
            <person name="De Miccolis Angelini R.M."/>
            <person name="Landi L."/>
            <person name="Abate D."/>
            <person name="Pollastro S."/>
            <person name="Romanazzi G."/>
            <person name="Faretra F."/>
        </authorList>
    </citation>
    <scope>NUCLEOTIDE SEQUENCE [LARGE SCALE GENOMIC DNA]</scope>
    <source>
        <strain evidence="2 3">Mfrc123</strain>
    </source>
</reference>
<keyword evidence="3" id="KW-1185">Reference proteome</keyword>
<protein>
    <submittedName>
        <fullName evidence="2">Uncharacterized protein</fullName>
    </submittedName>
</protein>
<evidence type="ECO:0000313" key="3">
    <source>
        <dbReference type="Proteomes" id="UP000322873"/>
    </source>
</evidence>
<name>A0A5M9JH54_MONFR</name>